<proteinExistence type="predicted"/>
<evidence type="ECO:0000313" key="1">
    <source>
        <dbReference type="EMBL" id="KIK54257.1"/>
    </source>
</evidence>
<dbReference type="HOGENOM" id="CLU_3125228_0_0_1"/>
<gene>
    <name evidence="1" type="ORF">GYMLUDRAFT_916587</name>
</gene>
<keyword evidence="2" id="KW-1185">Reference proteome</keyword>
<accession>A0A0D0C8G9</accession>
<dbReference type="AlphaFoldDB" id="A0A0D0C8G9"/>
<name>A0A0D0C8G9_9AGAR</name>
<reference evidence="1 2" key="1">
    <citation type="submission" date="2014-04" db="EMBL/GenBank/DDBJ databases">
        <title>Evolutionary Origins and Diversification of the Mycorrhizal Mutualists.</title>
        <authorList>
            <consortium name="DOE Joint Genome Institute"/>
            <consortium name="Mycorrhizal Genomics Consortium"/>
            <person name="Kohler A."/>
            <person name="Kuo A."/>
            <person name="Nagy L.G."/>
            <person name="Floudas D."/>
            <person name="Copeland A."/>
            <person name="Barry K.W."/>
            <person name="Cichocki N."/>
            <person name="Veneault-Fourrey C."/>
            <person name="LaButti K."/>
            <person name="Lindquist E.A."/>
            <person name="Lipzen A."/>
            <person name="Lundell T."/>
            <person name="Morin E."/>
            <person name="Murat C."/>
            <person name="Riley R."/>
            <person name="Ohm R."/>
            <person name="Sun H."/>
            <person name="Tunlid A."/>
            <person name="Henrissat B."/>
            <person name="Grigoriev I.V."/>
            <person name="Hibbett D.S."/>
            <person name="Martin F."/>
        </authorList>
    </citation>
    <scope>NUCLEOTIDE SEQUENCE [LARGE SCALE GENOMIC DNA]</scope>
    <source>
        <strain evidence="1 2">FD-317 M1</strain>
    </source>
</reference>
<evidence type="ECO:0000313" key="2">
    <source>
        <dbReference type="Proteomes" id="UP000053593"/>
    </source>
</evidence>
<organism evidence="1 2">
    <name type="scientific">Collybiopsis luxurians FD-317 M1</name>
    <dbReference type="NCBI Taxonomy" id="944289"/>
    <lineage>
        <taxon>Eukaryota</taxon>
        <taxon>Fungi</taxon>
        <taxon>Dikarya</taxon>
        <taxon>Basidiomycota</taxon>
        <taxon>Agaricomycotina</taxon>
        <taxon>Agaricomycetes</taxon>
        <taxon>Agaricomycetidae</taxon>
        <taxon>Agaricales</taxon>
        <taxon>Marasmiineae</taxon>
        <taxon>Omphalotaceae</taxon>
        <taxon>Collybiopsis</taxon>
        <taxon>Collybiopsis luxurians</taxon>
    </lineage>
</organism>
<dbReference type="EMBL" id="KN834818">
    <property type="protein sequence ID" value="KIK54257.1"/>
    <property type="molecule type" value="Genomic_DNA"/>
</dbReference>
<protein>
    <submittedName>
        <fullName evidence="1">Uncharacterized protein</fullName>
    </submittedName>
</protein>
<sequence>MTVVNASGSMFQNASNFAIHGGTFIIVCELNIQLPCAHIQDSGFLVFGSE</sequence>
<dbReference type="Proteomes" id="UP000053593">
    <property type="component" value="Unassembled WGS sequence"/>
</dbReference>